<proteinExistence type="predicted"/>
<feature type="region of interest" description="Disordered" evidence="1">
    <location>
        <begin position="167"/>
        <end position="186"/>
    </location>
</feature>
<gene>
    <name evidence="2" type="ORF">SAMN05443661_10289</name>
</gene>
<dbReference type="EMBL" id="FORO01000002">
    <property type="protein sequence ID" value="SFI59464.1"/>
    <property type="molecule type" value="Genomic_DNA"/>
</dbReference>
<accession>A0A1I3JH05</accession>
<sequence length="210" mass="23294">MALLCFTRTSFILLSGFSISLASFRHASNVLSRHGFTSSVTARQRFQLEATTWFVVSTTPVRLRLHRFRSTYRLRSGCCPHTAGQTSVNTRSRLECDRCVHVCPAVSVVTGVDSRTVLAGHGYSNPYQGLLQGRDASQPEKVCRQQSNNVVRSQPQRYCQRASHRRRLESVASGSGSHGSRRSRSCRSPVSYWYCSVSAGTTSNRSSVIA</sequence>
<name>A0A1I3JH05_9EURY</name>
<organism evidence="2 3">
    <name type="scientific">Natronobacterium gregoryi</name>
    <dbReference type="NCBI Taxonomy" id="44930"/>
    <lineage>
        <taxon>Archaea</taxon>
        <taxon>Methanobacteriati</taxon>
        <taxon>Methanobacteriota</taxon>
        <taxon>Stenosarchaea group</taxon>
        <taxon>Halobacteria</taxon>
        <taxon>Halobacteriales</taxon>
        <taxon>Natrialbaceae</taxon>
        <taxon>Natronobacterium</taxon>
    </lineage>
</organism>
<dbReference type="Proteomes" id="UP000182829">
    <property type="component" value="Unassembled WGS sequence"/>
</dbReference>
<dbReference type="AlphaFoldDB" id="A0A1I3JH05"/>
<evidence type="ECO:0000313" key="2">
    <source>
        <dbReference type="EMBL" id="SFI59464.1"/>
    </source>
</evidence>
<evidence type="ECO:0000313" key="3">
    <source>
        <dbReference type="Proteomes" id="UP000182829"/>
    </source>
</evidence>
<evidence type="ECO:0000256" key="1">
    <source>
        <dbReference type="SAM" id="MobiDB-lite"/>
    </source>
</evidence>
<protein>
    <submittedName>
        <fullName evidence="2">Uncharacterized protein</fullName>
    </submittedName>
</protein>
<reference evidence="2 3" key="1">
    <citation type="submission" date="2016-10" db="EMBL/GenBank/DDBJ databases">
        <authorList>
            <person name="de Groot N.N."/>
        </authorList>
    </citation>
    <scope>NUCLEOTIDE SEQUENCE [LARGE SCALE GENOMIC DNA]</scope>
    <source>
        <strain evidence="2 3">SP2</strain>
    </source>
</reference>